<comment type="caution">
    <text evidence="2">The sequence shown here is derived from an EMBL/GenBank/DDBJ whole genome shotgun (WGS) entry which is preliminary data.</text>
</comment>
<evidence type="ECO:0000313" key="2">
    <source>
        <dbReference type="EMBL" id="KAK0443430.1"/>
    </source>
</evidence>
<feature type="region of interest" description="Disordered" evidence="1">
    <location>
        <begin position="139"/>
        <end position="174"/>
    </location>
</feature>
<dbReference type="AlphaFoldDB" id="A0AA39JK65"/>
<gene>
    <name evidence="2" type="ORF">EV420DRAFT_1484955</name>
</gene>
<reference evidence="2" key="1">
    <citation type="submission" date="2023-06" db="EMBL/GenBank/DDBJ databases">
        <authorList>
            <consortium name="Lawrence Berkeley National Laboratory"/>
            <person name="Ahrendt S."/>
            <person name="Sahu N."/>
            <person name="Indic B."/>
            <person name="Wong-Bajracharya J."/>
            <person name="Merenyi Z."/>
            <person name="Ke H.-M."/>
            <person name="Monk M."/>
            <person name="Kocsube S."/>
            <person name="Drula E."/>
            <person name="Lipzen A."/>
            <person name="Balint B."/>
            <person name="Henrissat B."/>
            <person name="Andreopoulos B."/>
            <person name="Martin F.M."/>
            <person name="Harder C.B."/>
            <person name="Rigling D."/>
            <person name="Ford K.L."/>
            <person name="Foster G.D."/>
            <person name="Pangilinan J."/>
            <person name="Papanicolaou A."/>
            <person name="Barry K."/>
            <person name="LaButti K."/>
            <person name="Viragh M."/>
            <person name="Koriabine M."/>
            <person name="Yan M."/>
            <person name="Riley R."/>
            <person name="Champramary S."/>
            <person name="Plett K.L."/>
            <person name="Tsai I.J."/>
            <person name="Slot J."/>
            <person name="Sipos G."/>
            <person name="Plett J."/>
            <person name="Nagy L.G."/>
            <person name="Grigoriev I.V."/>
        </authorList>
    </citation>
    <scope>NUCLEOTIDE SEQUENCE</scope>
    <source>
        <strain evidence="2">CCBAS 213</strain>
    </source>
</reference>
<feature type="compositionally biased region" description="Polar residues" evidence="1">
    <location>
        <begin position="153"/>
        <end position="165"/>
    </location>
</feature>
<organism evidence="2 3">
    <name type="scientific">Armillaria tabescens</name>
    <name type="common">Ringless honey mushroom</name>
    <name type="synonym">Agaricus tabescens</name>
    <dbReference type="NCBI Taxonomy" id="1929756"/>
    <lineage>
        <taxon>Eukaryota</taxon>
        <taxon>Fungi</taxon>
        <taxon>Dikarya</taxon>
        <taxon>Basidiomycota</taxon>
        <taxon>Agaricomycotina</taxon>
        <taxon>Agaricomycetes</taxon>
        <taxon>Agaricomycetidae</taxon>
        <taxon>Agaricales</taxon>
        <taxon>Marasmiineae</taxon>
        <taxon>Physalacriaceae</taxon>
        <taxon>Desarmillaria</taxon>
    </lineage>
</organism>
<protein>
    <submittedName>
        <fullName evidence="2">Uncharacterized protein</fullName>
    </submittedName>
</protein>
<sequence>MAPFTHLKGVAPFAQGLPIQGNKKATAISTELPSIHSKNIADLLGDLESPLTSIASLLPDISMRSSGPVSVDEKRLSSWPMKEESLASEDFDLSGHYGSHVTANEPTSTSFATTFDVDLLDLQEDSVVLHPSDIEGWETVGKTKGRCTPSPDPSSKPTGFSASSKNRFDVLSDSDSDEKKVAIDNTVKFVHDVHQKHFEKQLLNIWK</sequence>
<dbReference type="EMBL" id="JAUEPS010000058">
    <property type="protein sequence ID" value="KAK0443430.1"/>
    <property type="molecule type" value="Genomic_DNA"/>
</dbReference>
<accession>A0AA39JK65</accession>
<evidence type="ECO:0000313" key="3">
    <source>
        <dbReference type="Proteomes" id="UP001175211"/>
    </source>
</evidence>
<dbReference type="Proteomes" id="UP001175211">
    <property type="component" value="Unassembled WGS sequence"/>
</dbReference>
<proteinExistence type="predicted"/>
<name>A0AA39JK65_ARMTA</name>
<dbReference type="RefSeq" id="XP_060324749.1">
    <property type="nucleotide sequence ID" value="XM_060470141.1"/>
</dbReference>
<dbReference type="GeneID" id="85353689"/>
<keyword evidence="3" id="KW-1185">Reference proteome</keyword>
<evidence type="ECO:0000256" key="1">
    <source>
        <dbReference type="SAM" id="MobiDB-lite"/>
    </source>
</evidence>